<feature type="transmembrane region" description="Helical" evidence="1">
    <location>
        <begin position="25"/>
        <end position="44"/>
    </location>
</feature>
<accession>A0A162BG63</accession>
<dbReference type="Proteomes" id="UP000076661">
    <property type="component" value="Unassembled WGS sequence"/>
</dbReference>
<comment type="caution">
    <text evidence="2">The sequence shown here is derived from an EMBL/GenBank/DDBJ whole genome shotgun (WGS) entry which is preliminary data.</text>
</comment>
<organism evidence="2 3">
    <name type="scientific">Pseudoalteromonas luteoviolacea S4060-1</name>
    <dbReference type="NCBI Taxonomy" id="1365257"/>
    <lineage>
        <taxon>Bacteria</taxon>
        <taxon>Pseudomonadati</taxon>
        <taxon>Pseudomonadota</taxon>
        <taxon>Gammaproteobacteria</taxon>
        <taxon>Alteromonadales</taxon>
        <taxon>Pseudoalteromonadaceae</taxon>
        <taxon>Pseudoalteromonas</taxon>
    </lineage>
</organism>
<sequence>MGLNYWQQDGLWGGWLEDNLQMKKLISILILSVFTFYGVYLAWFSISMNTLERLGALGSWIGGFSALAALIFAFNEYSNAQIREAFPQRYHMVCKVLPELNANWRDLFVKFLDIAIRVKIYRQKVDERNKFENMLSKNTAERTEQELKQSSRLADECEKYYQEVVVKKYNELKTISDSFTESAHEFQDYFNKIRFSSNYYFKIIESDFDSFKKLVDEAISSQKYIKSEFDSIQMKAGFELLSSANIDKEQSKSMVEELMKDIKIEDFEGGEDASEIRLLLQAYIPLMNIKKGFFEVLSQKLEINKLNFD</sequence>
<evidence type="ECO:0000313" key="2">
    <source>
        <dbReference type="EMBL" id="KZN61567.1"/>
    </source>
</evidence>
<proteinExistence type="predicted"/>
<keyword evidence="1" id="KW-0812">Transmembrane</keyword>
<dbReference type="AlphaFoldDB" id="A0A162BG63"/>
<feature type="transmembrane region" description="Helical" evidence="1">
    <location>
        <begin position="56"/>
        <end position="74"/>
    </location>
</feature>
<gene>
    <name evidence="2" type="ORF">N478_05735</name>
</gene>
<reference evidence="2 3" key="1">
    <citation type="submission" date="2013-07" db="EMBL/GenBank/DDBJ databases">
        <title>Comparative Genomic and Metabolomic Analysis of Twelve Strains of Pseudoalteromonas luteoviolacea.</title>
        <authorList>
            <person name="Vynne N.G."/>
            <person name="Mansson M."/>
            <person name="Gram L."/>
        </authorList>
    </citation>
    <scope>NUCLEOTIDE SEQUENCE [LARGE SCALE GENOMIC DNA]</scope>
    <source>
        <strain evidence="2 3">S4060-1</strain>
    </source>
</reference>
<name>A0A162BG63_9GAMM</name>
<protein>
    <submittedName>
        <fullName evidence="2">Uncharacterized protein</fullName>
    </submittedName>
</protein>
<evidence type="ECO:0000256" key="1">
    <source>
        <dbReference type="SAM" id="Phobius"/>
    </source>
</evidence>
<evidence type="ECO:0000313" key="3">
    <source>
        <dbReference type="Proteomes" id="UP000076661"/>
    </source>
</evidence>
<dbReference type="EMBL" id="AUXX01000045">
    <property type="protein sequence ID" value="KZN61567.1"/>
    <property type="molecule type" value="Genomic_DNA"/>
</dbReference>
<dbReference type="RefSeq" id="WP_063382669.1">
    <property type="nucleotide sequence ID" value="NZ_AUXX01000045.1"/>
</dbReference>
<keyword evidence="1" id="KW-1133">Transmembrane helix</keyword>
<keyword evidence="1" id="KW-0472">Membrane</keyword>
<dbReference type="PATRIC" id="fig|1365257.3.peg.4464"/>